<dbReference type="EMBL" id="RWJN01000485">
    <property type="protein sequence ID" value="TCD61275.1"/>
    <property type="molecule type" value="Genomic_DNA"/>
</dbReference>
<comment type="caution">
    <text evidence="1">The sequence shown here is derived from an EMBL/GenBank/DDBJ whole genome shotgun (WGS) entry which is preliminary data.</text>
</comment>
<proteinExistence type="predicted"/>
<evidence type="ECO:0000313" key="1">
    <source>
        <dbReference type="EMBL" id="TCD61275.1"/>
    </source>
</evidence>
<sequence>MPEYVVSAHPAAVYAHSLDVWLSVIDCLADTAKYDVMNITTRFSALYACCLVCVPWHSRASWHLQHLRYVPHTVIQSSSDLDLALEYFFAFPERGAQVEGLEIAIRSKRKQGVAAIDVEPTNWIASTGDCLGFLLPRLRLVVLRNINLKFDQSSINSFKSYTTFAPVGTLCFHRSQLSHDQLKEFTSVFRPRCILFNEDTSSSTAWFPDALDLNLLSFTSSPSARPFDSLQELFMRSSWSTLRQMKIFSTSGILLLKRLRILKLSLRTNNKEGMEYPERPPVDAKVWAGIVLLFTQSLTPGLPRLTVTISFPDVLLLELRVKDAHPAPYLSIWFYPSTILYSRVSSVTDLISGLSPLQSAEFYTEHFGEDIPSLLLLFEDLPVLQFQKGVITVSPSADANKRHWYSELASSWDLIEEALKVRWSGVDLALMALGKGCGKDVVFTSDWNWEGLRSRRDLAGMVRHIHLAAFTPPPLP</sequence>
<protein>
    <submittedName>
        <fullName evidence="1">Uncharacterized protein</fullName>
    </submittedName>
</protein>
<reference evidence="1 2" key="1">
    <citation type="submission" date="2018-11" db="EMBL/GenBank/DDBJ databases">
        <title>Genome assembly of Steccherinum ochraceum LE-BIN_3174, the white-rot fungus of the Steccherinaceae family (The Residual Polyporoid clade, Polyporales, Basidiomycota).</title>
        <authorList>
            <person name="Fedorova T.V."/>
            <person name="Glazunova O.A."/>
            <person name="Landesman E.O."/>
            <person name="Moiseenko K.V."/>
            <person name="Psurtseva N.V."/>
            <person name="Savinova O.S."/>
            <person name="Shakhova N.V."/>
            <person name="Tyazhelova T.V."/>
            <person name="Vasina D.V."/>
        </authorList>
    </citation>
    <scope>NUCLEOTIDE SEQUENCE [LARGE SCALE GENOMIC DNA]</scope>
    <source>
        <strain evidence="1 2">LE-BIN_3174</strain>
    </source>
</reference>
<name>A0A4R0R847_9APHY</name>
<dbReference type="AlphaFoldDB" id="A0A4R0R847"/>
<keyword evidence="2" id="KW-1185">Reference proteome</keyword>
<gene>
    <name evidence="1" type="ORF">EIP91_008691</name>
</gene>
<dbReference type="Proteomes" id="UP000292702">
    <property type="component" value="Unassembled WGS sequence"/>
</dbReference>
<accession>A0A4R0R847</accession>
<organism evidence="1 2">
    <name type="scientific">Steccherinum ochraceum</name>
    <dbReference type="NCBI Taxonomy" id="92696"/>
    <lineage>
        <taxon>Eukaryota</taxon>
        <taxon>Fungi</taxon>
        <taxon>Dikarya</taxon>
        <taxon>Basidiomycota</taxon>
        <taxon>Agaricomycotina</taxon>
        <taxon>Agaricomycetes</taxon>
        <taxon>Polyporales</taxon>
        <taxon>Steccherinaceae</taxon>
        <taxon>Steccherinum</taxon>
    </lineage>
</organism>
<evidence type="ECO:0000313" key="2">
    <source>
        <dbReference type="Proteomes" id="UP000292702"/>
    </source>
</evidence>